<evidence type="ECO:0000256" key="3">
    <source>
        <dbReference type="ARBA" id="ARBA00004496"/>
    </source>
</evidence>
<keyword evidence="10" id="KW-0520">NAD</keyword>
<keyword evidence="7" id="KW-0274">FAD</keyword>
<dbReference type="PANTHER" id="PTHR22912:SF93">
    <property type="entry name" value="SOLUBLE PYRIDINE NUCLEOTIDE TRANSHYDROGENASE"/>
    <property type="match status" value="1"/>
</dbReference>
<comment type="cofactor">
    <cofactor evidence="1">
        <name>FAD</name>
        <dbReference type="ChEBI" id="CHEBI:57692"/>
    </cofactor>
</comment>
<evidence type="ECO:0000313" key="15">
    <source>
        <dbReference type="Proteomes" id="UP000265427"/>
    </source>
</evidence>
<dbReference type="InterPro" id="IPR023753">
    <property type="entry name" value="FAD/NAD-binding_dom"/>
</dbReference>
<dbReference type="InterPro" id="IPR016156">
    <property type="entry name" value="FAD/NAD-linked_Rdtase_dimer_sf"/>
</dbReference>
<accession>A0A397A311</accession>
<dbReference type="AlphaFoldDB" id="A0A397A311"/>
<name>A0A397A311_APHAT</name>
<dbReference type="PRINTS" id="PR00411">
    <property type="entry name" value="PNDRDTASEI"/>
</dbReference>
<dbReference type="InterPro" id="IPR036188">
    <property type="entry name" value="FAD/NAD-bd_sf"/>
</dbReference>
<evidence type="ECO:0000256" key="4">
    <source>
        <dbReference type="ARBA" id="ARBA00012772"/>
    </source>
</evidence>
<evidence type="ECO:0000256" key="5">
    <source>
        <dbReference type="ARBA" id="ARBA00022490"/>
    </source>
</evidence>
<evidence type="ECO:0000256" key="2">
    <source>
        <dbReference type="ARBA" id="ARBA00002842"/>
    </source>
</evidence>
<dbReference type="SUPFAM" id="SSF55424">
    <property type="entry name" value="FAD/NAD-linked reductases, dimerisation (C-terminal) domain"/>
    <property type="match status" value="1"/>
</dbReference>
<keyword evidence="8" id="KW-0521">NADP</keyword>
<sequence length="563" mass="61365">MLRHHLRRAFGLQKSRCAHLSTSVSPKEYDLIVIGSGPSGLQCALESAKMGKSVAIIDKSEEIGGVCVHTGTIPSKTFREASYSRERITLSDILHRVNVVVSSEMDVIRAQLKAAHVQIIPGKARFENANEVSVENGTVHREAMIYRGKKFLIACGTYPAHSPVVPVDGEVILDSDGILDASKGELPKSWIVVGAGVIGMEYASMLNVLPGVAVTVVDGRPDILTFCDDEIVSALKMEMRHKGARFLLGETIQSVTANTDALNLEGVGLAKNKRGLLTVNKQYQTSQPHIYAAGDCIGAPSLASTSLEQGRLAACDMWHHEDQPTSQLDSGNYPYGIYTIPEISMVGKTEQQLTKEGRNYAVGMAKYSELAKGMMAGGQKGALKILFDPDTQSVLGVHAIGQGATEIIHIGQGTQPMYMCISEYFFVVAMAMNCKITYFRDAVFNYPTLAEKVRTKVAPHSAFVCQYTSKRCDRARSAKKNGQLHRLCEYHRGKANRFQKAYKLRVTKASPPDSPVVPLTPPLAADDDTNDGLDPIPFFSTDCDLSWNAEDYQMLCDAIITAA</sequence>
<dbReference type="Pfam" id="PF02852">
    <property type="entry name" value="Pyr_redox_dim"/>
    <property type="match status" value="1"/>
</dbReference>
<dbReference type="InterPro" id="IPR004099">
    <property type="entry name" value="Pyr_nucl-diS_OxRdtase_dimer"/>
</dbReference>
<comment type="subcellular location">
    <subcellularLocation>
        <location evidence="3">Cytoplasm</location>
    </subcellularLocation>
</comment>
<evidence type="ECO:0000256" key="10">
    <source>
        <dbReference type="ARBA" id="ARBA00023027"/>
    </source>
</evidence>
<organism evidence="14 15">
    <name type="scientific">Aphanomyces astaci</name>
    <name type="common">Crayfish plague agent</name>
    <dbReference type="NCBI Taxonomy" id="112090"/>
    <lineage>
        <taxon>Eukaryota</taxon>
        <taxon>Sar</taxon>
        <taxon>Stramenopiles</taxon>
        <taxon>Oomycota</taxon>
        <taxon>Saprolegniomycetes</taxon>
        <taxon>Saprolegniales</taxon>
        <taxon>Verrucalvaceae</taxon>
        <taxon>Aphanomyces</taxon>
    </lineage>
</organism>
<gene>
    <name evidence="14" type="ORF">DYB36_004136</name>
</gene>
<feature type="domain" description="Pyridine nucleotide-disulphide oxidoreductase dimerisation" evidence="12">
    <location>
        <begin position="334"/>
        <end position="455"/>
    </location>
</feature>
<proteinExistence type="predicted"/>
<dbReference type="GO" id="GO:0003957">
    <property type="term" value="F:NAD(P)+ transhydrogenase (Si-specific) activity"/>
    <property type="evidence" value="ECO:0007669"/>
    <property type="project" value="UniProtKB-EC"/>
</dbReference>
<evidence type="ECO:0000256" key="8">
    <source>
        <dbReference type="ARBA" id="ARBA00022857"/>
    </source>
</evidence>
<evidence type="ECO:0000256" key="6">
    <source>
        <dbReference type="ARBA" id="ARBA00022630"/>
    </source>
</evidence>
<evidence type="ECO:0000256" key="11">
    <source>
        <dbReference type="ARBA" id="ARBA00031183"/>
    </source>
</evidence>
<dbReference type="EMBL" id="QUSZ01007549">
    <property type="protein sequence ID" value="RHY02260.1"/>
    <property type="molecule type" value="Genomic_DNA"/>
</dbReference>
<dbReference type="GO" id="GO:0050660">
    <property type="term" value="F:flavin adenine dinucleotide binding"/>
    <property type="evidence" value="ECO:0007669"/>
    <property type="project" value="TreeGrafter"/>
</dbReference>
<comment type="caution">
    <text evidence="14">The sequence shown here is derived from an EMBL/GenBank/DDBJ whole genome shotgun (WGS) entry which is preliminary data.</text>
</comment>
<evidence type="ECO:0000256" key="7">
    <source>
        <dbReference type="ARBA" id="ARBA00022827"/>
    </source>
</evidence>
<dbReference type="Proteomes" id="UP000265427">
    <property type="component" value="Unassembled WGS sequence"/>
</dbReference>
<dbReference type="PRINTS" id="PR00368">
    <property type="entry name" value="FADPNR"/>
</dbReference>
<protein>
    <recommendedName>
        <fullName evidence="4">NAD(P)(+) transhydrogenase (Si-specific)</fullName>
        <ecNumber evidence="4">1.6.1.1</ecNumber>
    </recommendedName>
    <alternativeName>
        <fullName evidence="11">NAD(P)(+) transhydrogenase [B-specific]</fullName>
    </alternativeName>
</protein>
<evidence type="ECO:0000256" key="1">
    <source>
        <dbReference type="ARBA" id="ARBA00001974"/>
    </source>
</evidence>
<evidence type="ECO:0000259" key="12">
    <source>
        <dbReference type="Pfam" id="PF02852"/>
    </source>
</evidence>
<feature type="domain" description="FAD/NAD(P)-binding" evidence="13">
    <location>
        <begin position="29"/>
        <end position="260"/>
    </location>
</feature>
<dbReference type="SUPFAM" id="SSF51905">
    <property type="entry name" value="FAD/NAD(P)-binding domain"/>
    <property type="match status" value="1"/>
</dbReference>
<dbReference type="Pfam" id="PF07992">
    <property type="entry name" value="Pyr_redox_2"/>
    <property type="match status" value="1"/>
</dbReference>
<dbReference type="VEuPathDB" id="FungiDB:H257_01186"/>
<reference evidence="14 15" key="1">
    <citation type="submission" date="2018-08" db="EMBL/GenBank/DDBJ databases">
        <title>Aphanomyces genome sequencing and annotation.</title>
        <authorList>
            <person name="Minardi D."/>
            <person name="Oidtmann B."/>
            <person name="Van Der Giezen M."/>
            <person name="Studholme D.J."/>
        </authorList>
    </citation>
    <scope>NUCLEOTIDE SEQUENCE [LARGE SCALE GENOMIC DNA]</scope>
    <source>
        <strain evidence="14 15">Kv</strain>
    </source>
</reference>
<keyword evidence="6" id="KW-0285">Flavoprotein</keyword>
<keyword evidence="9" id="KW-0560">Oxidoreductase</keyword>
<dbReference type="Gene3D" id="3.30.390.30">
    <property type="match status" value="1"/>
</dbReference>
<dbReference type="GO" id="GO:0004148">
    <property type="term" value="F:dihydrolipoyl dehydrogenase (NADH) activity"/>
    <property type="evidence" value="ECO:0007669"/>
    <property type="project" value="TreeGrafter"/>
</dbReference>
<dbReference type="PANTHER" id="PTHR22912">
    <property type="entry name" value="DISULFIDE OXIDOREDUCTASE"/>
    <property type="match status" value="1"/>
</dbReference>
<evidence type="ECO:0000259" key="13">
    <source>
        <dbReference type="Pfam" id="PF07992"/>
    </source>
</evidence>
<dbReference type="Gene3D" id="3.50.50.60">
    <property type="entry name" value="FAD/NAD(P)-binding domain"/>
    <property type="match status" value="2"/>
</dbReference>
<dbReference type="GO" id="GO:0006103">
    <property type="term" value="P:2-oxoglutarate metabolic process"/>
    <property type="evidence" value="ECO:0007669"/>
    <property type="project" value="TreeGrafter"/>
</dbReference>
<comment type="function">
    <text evidence="2">Conversion of NADPH, generated by peripheral catabolic pathways, to NADH, which can enter the respiratory chain for energy generation.</text>
</comment>
<evidence type="ECO:0000256" key="9">
    <source>
        <dbReference type="ARBA" id="ARBA00023002"/>
    </source>
</evidence>
<dbReference type="InterPro" id="IPR050151">
    <property type="entry name" value="Class-I_Pyr_Nuc-Dis_Oxidored"/>
</dbReference>
<dbReference type="GO" id="GO:0005829">
    <property type="term" value="C:cytosol"/>
    <property type="evidence" value="ECO:0007669"/>
    <property type="project" value="TreeGrafter"/>
</dbReference>
<dbReference type="EC" id="1.6.1.1" evidence="4"/>
<evidence type="ECO:0000313" key="14">
    <source>
        <dbReference type="EMBL" id="RHY02260.1"/>
    </source>
</evidence>
<keyword evidence="5" id="KW-0963">Cytoplasm</keyword>